<organism evidence="9 10">
    <name type="scientific">Paenisporosarcina cavernae</name>
    <dbReference type="NCBI Taxonomy" id="2320858"/>
    <lineage>
        <taxon>Bacteria</taxon>
        <taxon>Bacillati</taxon>
        <taxon>Bacillota</taxon>
        <taxon>Bacilli</taxon>
        <taxon>Bacillales</taxon>
        <taxon>Caryophanaceae</taxon>
        <taxon>Paenisporosarcina</taxon>
    </lineage>
</organism>
<dbReference type="GO" id="GO:0016779">
    <property type="term" value="F:nucleotidyltransferase activity"/>
    <property type="evidence" value="ECO:0007669"/>
    <property type="project" value="UniProtKB-KW"/>
</dbReference>
<dbReference type="Gene3D" id="3.90.550.10">
    <property type="entry name" value="Spore Coat Polysaccharide Biosynthesis Protein SpsA, Chain A"/>
    <property type="match status" value="1"/>
</dbReference>
<dbReference type="GO" id="GO:0006777">
    <property type="term" value="P:Mo-molybdopterin cofactor biosynthetic process"/>
    <property type="evidence" value="ECO:0007669"/>
    <property type="project" value="UniProtKB-KW"/>
</dbReference>
<evidence type="ECO:0000259" key="8">
    <source>
        <dbReference type="Pfam" id="PF12804"/>
    </source>
</evidence>
<dbReference type="KEGG" id="paek:D3873_01155"/>
<dbReference type="Pfam" id="PF12804">
    <property type="entry name" value="NTP_transf_3"/>
    <property type="match status" value="1"/>
</dbReference>
<evidence type="ECO:0000256" key="2">
    <source>
        <dbReference type="ARBA" id="ARBA00022679"/>
    </source>
</evidence>
<dbReference type="Proteomes" id="UP000265725">
    <property type="component" value="Chromosome"/>
</dbReference>
<dbReference type="EMBL" id="CP032418">
    <property type="protein sequence ID" value="AYC28543.1"/>
    <property type="molecule type" value="Genomic_DNA"/>
</dbReference>
<dbReference type="GO" id="GO:0046872">
    <property type="term" value="F:metal ion binding"/>
    <property type="evidence" value="ECO:0007669"/>
    <property type="project" value="UniProtKB-KW"/>
</dbReference>
<dbReference type="SUPFAM" id="SSF53448">
    <property type="entry name" value="Nucleotide-diphospho-sugar transferases"/>
    <property type="match status" value="1"/>
</dbReference>
<keyword evidence="7" id="KW-0501">Molybdenum cofactor biosynthesis</keyword>
<name>A0A385YSX3_9BACL</name>
<proteinExistence type="predicted"/>
<keyword evidence="2 9" id="KW-0808">Transferase</keyword>
<dbReference type="PANTHER" id="PTHR19136">
    <property type="entry name" value="MOLYBDENUM COFACTOR GUANYLYLTRANSFERASE"/>
    <property type="match status" value="1"/>
</dbReference>
<keyword evidence="3" id="KW-0479">Metal-binding</keyword>
<evidence type="ECO:0000256" key="4">
    <source>
        <dbReference type="ARBA" id="ARBA00022741"/>
    </source>
</evidence>
<evidence type="ECO:0000256" key="7">
    <source>
        <dbReference type="ARBA" id="ARBA00023150"/>
    </source>
</evidence>
<gene>
    <name evidence="9" type="ORF">D3873_01155</name>
</gene>
<dbReference type="InterPro" id="IPR029044">
    <property type="entry name" value="Nucleotide-diphossugar_trans"/>
</dbReference>
<dbReference type="OrthoDB" id="9788394at2"/>
<dbReference type="GO" id="GO:0005525">
    <property type="term" value="F:GTP binding"/>
    <property type="evidence" value="ECO:0007669"/>
    <property type="project" value="UniProtKB-KW"/>
</dbReference>
<keyword evidence="9" id="KW-0548">Nucleotidyltransferase</keyword>
<feature type="domain" description="MobA-like NTP transferase" evidence="8">
    <location>
        <begin position="24"/>
        <end position="156"/>
    </location>
</feature>
<keyword evidence="4" id="KW-0547">Nucleotide-binding</keyword>
<dbReference type="PANTHER" id="PTHR19136:SF81">
    <property type="entry name" value="MOLYBDENUM COFACTOR GUANYLYLTRANSFERASE"/>
    <property type="match status" value="1"/>
</dbReference>
<evidence type="ECO:0000256" key="1">
    <source>
        <dbReference type="ARBA" id="ARBA00022490"/>
    </source>
</evidence>
<keyword evidence="10" id="KW-1185">Reference proteome</keyword>
<keyword evidence="5" id="KW-0460">Magnesium</keyword>
<protein>
    <submittedName>
        <fullName evidence="9">Molybdenum cofactor guanylyltransferase</fullName>
    </submittedName>
</protein>
<keyword evidence="6" id="KW-0342">GTP-binding</keyword>
<dbReference type="InterPro" id="IPR013482">
    <property type="entry name" value="Molybde_CF_guanTrfase"/>
</dbReference>
<evidence type="ECO:0000256" key="5">
    <source>
        <dbReference type="ARBA" id="ARBA00022842"/>
    </source>
</evidence>
<evidence type="ECO:0000313" key="10">
    <source>
        <dbReference type="Proteomes" id="UP000265725"/>
    </source>
</evidence>
<dbReference type="AlphaFoldDB" id="A0A385YSX3"/>
<dbReference type="CDD" id="cd02503">
    <property type="entry name" value="MobA"/>
    <property type="match status" value="1"/>
</dbReference>
<evidence type="ECO:0000313" key="9">
    <source>
        <dbReference type="EMBL" id="AYC28543.1"/>
    </source>
</evidence>
<reference evidence="10" key="1">
    <citation type="submission" date="2018-09" db="EMBL/GenBank/DDBJ databases">
        <authorList>
            <person name="Zhu H."/>
        </authorList>
    </citation>
    <scope>NUCLEOTIDE SEQUENCE [LARGE SCALE GENOMIC DNA]</scope>
    <source>
        <strain evidence="10">K2R23-3</strain>
    </source>
</reference>
<accession>A0A385YSX3</accession>
<dbReference type="InterPro" id="IPR025877">
    <property type="entry name" value="MobA-like_NTP_Trfase"/>
</dbReference>
<keyword evidence="1" id="KW-0963">Cytoplasm</keyword>
<evidence type="ECO:0000256" key="3">
    <source>
        <dbReference type="ARBA" id="ARBA00022723"/>
    </source>
</evidence>
<evidence type="ECO:0000256" key="6">
    <source>
        <dbReference type="ARBA" id="ARBA00023134"/>
    </source>
</evidence>
<sequence length="185" mass="21506">MRKREVGILLAYDEVLEKWNPTVLQKLQGKKVYEHAYHALKAVCDEVVIITNDRIVEDFPPNLTVIRELPEYKGKGPLASVLSGMKRFNSEKYVLLPYYMPYILGKDMRQLMELSPMSADIVAVRTRQEEYPLMSIWSKDVIDQLESALQDGALQTLDFLKKVDTEWIFAEDISIHPEIFRNLEE</sequence>
<dbReference type="RefSeq" id="WP_119882288.1">
    <property type="nucleotide sequence ID" value="NZ_CP032418.1"/>
</dbReference>